<dbReference type="EMBL" id="FMJD01000008">
    <property type="protein sequence ID" value="SCM76348.1"/>
    <property type="molecule type" value="Genomic_DNA"/>
</dbReference>
<keyword evidence="4" id="KW-0762">Sugar transport</keyword>
<dbReference type="PANTHER" id="PTHR30175">
    <property type="entry name" value="PHOSPHOTRANSFERASE SYSTEM TRANSPORT PROTEIN"/>
    <property type="match status" value="1"/>
</dbReference>
<dbReference type="Gene3D" id="3.30.1360.60">
    <property type="entry name" value="Glucose permease domain IIB"/>
    <property type="match status" value="1"/>
</dbReference>
<keyword evidence="6" id="KW-0598">Phosphotransferase system</keyword>
<dbReference type="RefSeq" id="WP_288196552.1">
    <property type="nucleotide sequence ID" value="NZ_LT608334.1"/>
</dbReference>
<dbReference type="PANTHER" id="PTHR30175:SF1">
    <property type="entry name" value="PTS SYSTEM ARBUTIN-, CELLOBIOSE-, AND SALICIN-SPECIFIC EIIBC COMPONENT-RELATED"/>
    <property type="match status" value="1"/>
</dbReference>
<dbReference type="PROSITE" id="PS51098">
    <property type="entry name" value="PTS_EIIB_TYPE_1"/>
    <property type="match status" value="1"/>
</dbReference>
<evidence type="ECO:0000256" key="7">
    <source>
        <dbReference type="ARBA" id="ARBA00022692"/>
    </source>
</evidence>
<dbReference type="GO" id="GO:0005886">
    <property type="term" value="C:plasma membrane"/>
    <property type="evidence" value="ECO:0007669"/>
    <property type="project" value="UniProtKB-SubCell"/>
</dbReference>
<evidence type="ECO:0000259" key="13">
    <source>
        <dbReference type="PROSITE" id="PS51098"/>
    </source>
</evidence>
<evidence type="ECO:0000256" key="2">
    <source>
        <dbReference type="ARBA" id="ARBA00022448"/>
    </source>
</evidence>
<feature type="domain" description="PTS EIIB type-1" evidence="13">
    <location>
        <begin position="6"/>
        <end position="88"/>
    </location>
</feature>
<dbReference type="GO" id="GO:0009401">
    <property type="term" value="P:phosphoenolpyruvate-dependent sugar phosphotransferase system"/>
    <property type="evidence" value="ECO:0007669"/>
    <property type="project" value="UniProtKB-KW"/>
</dbReference>
<evidence type="ECO:0000256" key="5">
    <source>
        <dbReference type="ARBA" id="ARBA00022679"/>
    </source>
</evidence>
<dbReference type="GO" id="GO:0016301">
    <property type="term" value="F:kinase activity"/>
    <property type="evidence" value="ECO:0007669"/>
    <property type="project" value="UniProtKB-KW"/>
</dbReference>
<dbReference type="InterPro" id="IPR013013">
    <property type="entry name" value="PTS_EIIC_1"/>
</dbReference>
<reference evidence="15" key="1">
    <citation type="submission" date="2016-08" db="EMBL/GenBank/DDBJ databases">
        <authorList>
            <person name="Seilhamer J.J."/>
        </authorList>
    </citation>
    <scope>NUCLEOTIDE SEQUENCE</scope>
    <source>
        <strain evidence="15">86</strain>
    </source>
</reference>
<dbReference type="AlphaFoldDB" id="A0A212LFT5"/>
<evidence type="ECO:0000256" key="10">
    <source>
        <dbReference type="ARBA" id="ARBA00023136"/>
    </source>
</evidence>
<feature type="transmembrane region" description="Helical" evidence="12">
    <location>
        <begin position="308"/>
        <end position="329"/>
    </location>
</feature>
<gene>
    <name evidence="15" type="ORF">KL86PLE_40153</name>
</gene>
<sequence>MSNSFDGLAQDIVRLVGGPDNIVSAAHCATRLRFRLKDSAKPDREALARREGVLTIVESGGQFQIVIGPRVPEVYEVVAALLPQQGDGAVEATAAETAADTTSADKRTMTQKILAFIQSIVSPVIPALAGAGMLKALLVILGTAGLNWIDPASASYKILFAASNSTFYFLPLLFAASTARVLNVPVINALIIVGALMEPSFTGLMTAPGDIVSFFGLPVVMMNYSSTIVPAVVSILVYAWVHRKLEKYVPANLALFIVPMLSLLIMVPLTAMAIGPFGVYVASGLAKLVTYLSGTSGLLLGAVIGAGWTYLVILGVHLGVVPIMLNNFATFGHDIIRPPIACATFAQGGVALGVFLRARQKKTKAFALSCLMPMLFGGITEPIVYGISIRYKRPLLAATIGGCIGGAFMGAMSVKAYAYIFPSIITLPAFFGETFVYYLIGIAMSFFITAALTFIFGIEEEAPAAQPAK</sequence>
<feature type="transmembrane region" description="Helical" evidence="12">
    <location>
        <begin position="395"/>
        <end position="414"/>
    </location>
</feature>
<feature type="transmembrane region" description="Helical" evidence="12">
    <location>
        <begin position="368"/>
        <end position="389"/>
    </location>
</feature>
<keyword evidence="3" id="KW-1003">Cell membrane</keyword>
<dbReference type="SUPFAM" id="SSF55604">
    <property type="entry name" value="Glucose permease domain IIB"/>
    <property type="match status" value="1"/>
</dbReference>
<dbReference type="GO" id="GO:0015771">
    <property type="term" value="P:trehalose transport"/>
    <property type="evidence" value="ECO:0007669"/>
    <property type="project" value="TreeGrafter"/>
</dbReference>
<feature type="active site" description="Phosphocysteine intermediate; for EIIB activity" evidence="11">
    <location>
        <position position="28"/>
    </location>
</feature>
<feature type="transmembrane region" description="Helical" evidence="12">
    <location>
        <begin position="280"/>
        <end position="301"/>
    </location>
</feature>
<dbReference type="InterPro" id="IPR001996">
    <property type="entry name" value="PTS_IIB_1"/>
</dbReference>
<comment type="subcellular location">
    <subcellularLocation>
        <location evidence="1">Cell membrane</location>
        <topology evidence="1">Multi-pass membrane protein</topology>
    </subcellularLocation>
</comment>
<evidence type="ECO:0000256" key="4">
    <source>
        <dbReference type="ARBA" id="ARBA00022597"/>
    </source>
</evidence>
<feature type="domain" description="PTS EIIC type-1" evidence="14">
    <location>
        <begin position="115"/>
        <end position="469"/>
    </location>
</feature>
<evidence type="ECO:0000256" key="3">
    <source>
        <dbReference type="ARBA" id="ARBA00022475"/>
    </source>
</evidence>
<dbReference type="InterPro" id="IPR003352">
    <property type="entry name" value="PTS_EIIC"/>
</dbReference>
<feature type="transmembrane region" description="Helical" evidence="12">
    <location>
        <begin position="113"/>
        <end position="134"/>
    </location>
</feature>
<feature type="transmembrane region" description="Helical" evidence="12">
    <location>
        <begin position="154"/>
        <end position="174"/>
    </location>
</feature>
<name>A0A212LFT5_9HYPH</name>
<dbReference type="InterPro" id="IPR036878">
    <property type="entry name" value="Glu_permease_IIB"/>
</dbReference>
<keyword evidence="2" id="KW-0813">Transport</keyword>
<organism evidence="15">
    <name type="scientific">uncultured Pleomorphomonas sp</name>
    <dbReference type="NCBI Taxonomy" id="442121"/>
    <lineage>
        <taxon>Bacteria</taxon>
        <taxon>Pseudomonadati</taxon>
        <taxon>Pseudomonadota</taxon>
        <taxon>Alphaproteobacteria</taxon>
        <taxon>Hyphomicrobiales</taxon>
        <taxon>Pleomorphomonadaceae</taxon>
        <taxon>Pleomorphomonas</taxon>
        <taxon>environmental samples</taxon>
    </lineage>
</organism>
<keyword evidence="10 12" id="KW-0472">Membrane</keyword>
<feature type="transmembrane region" description="Helical" evidence="12">
    <location>
        <begin position="435"/>
        <end position="458"/>
    </location>
</feature>
<dbReference type="Pfam" id="PF00367">
    <property type="entry name" value="PTS_EIIB"/>
    <property type="match status" value="1"/>
</dbReference>
<dbReference type="PROSITE" id="PS01035">
    <property type="entry name" value="PTS_EIIB_TYPE_1_CYS"/>
    <property type="match status" value="1"/>
</dbReference>
<dbReference type="InterPro" id="IPR050558">
    <property type="entry name" value="PTS_Sugar-Specific_Components"/>
</dbReference>
<dbReference type="Pfam" id="PF02378">
    <property type="entry name" value="PTS_EIIC"/>
    <property type="match status" value="1"/>
</dbReference>
<dbReference type="PROSITE" id="PS51103">
    <property type="entry name" value="PTS_EIIC_TYPE_1"/>
    <property type="match status" value="1"/>
</dbReference>
<dbReference type="InterPro" id="IPR018113">
    <property type="entry name" value="PTrfase_EIIB_Cys"/>
</dbReference>
<feature type="transmembrane region" description="Helical" evidence="12">
    <location>
        <begin position="253"/>
        <end position="274"/>
    </location>
</feature>
<dbReference type="CDD" id="cd00212">
    <property type="entry name" value="PTS_IIB_glc"/>
    <property type="match status" value="1"/>
</dbReference>
<keyword evidence="5" id="KW-0808">Transferase</keyword>
<dbReference type="GO" id="GO:0090589">
    <property type="term" value="F:protein-phosphocysteine-trehalose phosphotransferase system transporter activity"/>
    <property type="evidence" value="ECO:0007669"/>
    <property type="project" value="TreeGrafter"/>
</dbReference>
<protein>
    <submittedName>
        <fullName evidence="15">PTS system, beta-glucoside-specific IIABC component</fullName>
    </submittedName>
</protein>
<feature type="transmembrane region" description="Helical" evidence="12">
    <location>
        <begin position="181"/>
        <end position="201"/>
    </location>
</feature>
<evidence type="ECO:0000256" key="12">
    <source>
        <dbReference type="SAM" id="Phobius"/>
    </source>
</evidence>
<evidence type="ECO:0000256" key="9">
    <source>
        <dbReference type="ARBA" id="ARBA00022989"/>
    </source>
</evidence>
<accession>A0A212LFT5</accession>
<feature type="transmembrane region" description="Helical" evidence="12">
    <location>
        <begin position="335"/>
        <end position="356"/>
    </location>
</feature>
<evidence type="ECO:0000256" key="6">
    <source>
        <dbReference type="ARBA" id="ARBA00022683"/>
    </source>
</evidence>
<evidence type="ECO:0000256" key="1">
    <source>
        <dbReference type="ARBA" id="ARBA00004651"/>
    </source>
</evidence>
<keyword evidence="7 12" id="KW-0812">Transmembrane</keyword>
<evidence type="ECO:0000256" key="8">
    <source>
        <dbReference type="ARBA" id="ARBA00022777"/>
    </source>
</evidence>
<dbReference type="GO" id="GO:0008982">
    <property type="term" value="F:protein-N(PI)-phosphohistidine-sugar phosphotransferase activity"/>
    <property type="evidence" value="ECO:0007669"/>
    <property type="project" value="InterPro"/>
</dbReference>
<evidence type="ECO:0000256" key="11">
    <source>
        <dbReference type="PROSITE-ProRule" id="PRU00421"/>
    </source>
</evidence>
<evidence type="ECO:0000259" key="14">
    <source>
        <dbReference type="PROSITE" id="PS51103"/>
    </source>
</evidence>
<keyword evidence="8" id="KW-0418">Kinase</keyword>
<feature type="transmembrane region" description="Helical" evidence="12">
    <location>
        <begin position="221"/>
        <end position="241"/>
    </location>
</feature>
<evidence type="ECO:0000313" key="15">
    <source>
        <dbReference type="EMBL" id="SCM76348.1"/>
    </source>
</evidence>
<keyword evidence="9 12" id="KW-1133">Transmembrane helix</keyword>
<proteinExistence type="predicted"/>